<reference evidence="5" key="2">
    <citation type="submission" date="2017-08" db="EMBL/GenBank/DDBJ databases">
        <authorList>
            <person name="Brisse S."/>
        </authorList>
    </citation>
    <scope>NUCLEOTIDE SEQUENCE [LARGE SCALE GENOMIC DNA]</scope>
    <source>
        <strain evidence="5">06D021</strain>
    </source>
</reference>
<evidence type="ECO:0000313" key="2">
    <source>
        <dbReference type="EMBL" id="MEM0625190.1"/>
    </source>
</evidence>
<organism evidence="3 5">
    <name type="scientific">Klebsiella grimontii</name>
    <dbReference type="NCBI Taxonomy" id="2058152"/>
    <lineage>
        <taxon>Bacteria</taxon>
        <taxon>Pseudomonadati</taxon>
        <taxon>Pseudomonadota</taxon>
        <taxon>Gammaproteobacteria</taxon>
        <taxon>Enterobacterales</taxon>
        <taxon>Enterobacteriaceae</taxon>
        <taxon>Klebsiella/Raoultella group</taxon>
        <taxon>Klebsiella</taxon>
    </lineage>
</organism>
<evidence type="ECO:0000313" key="6">
    <source>
        <dbReference type="Proteomes" id="UP000254571"/>
    </source>
</evidence>
<dbReference type="EMBL" id="FZTC01000014">
    <property type="protein sequence ID" value="SNU33518.1"/>
    <property type="molecule type" value="Genomic_DNA"/>
</dbReference>
<reference evidence="3" key="1">
    <citation type="submission" date="2017-08" db="EMBL/GenBank/DDBJ databases">
        <authorList>
            <person name="de Groot N.N."/>
        </authorList>
    </citation>
    <scope>NUCLEOTIDE SEQUENCE [LARGE SCALE GENOMIC DNA]</scope>
    <source>
        <strain evidence="3">06D021</strain>
    </source>
</reference>
<evidence type="ECO:0000313" key="3">
    <source>
        <dbReference type="EMBL" id="SNU33518.1"/>
    </source>
</evidence>
<proteinExistence type="predicted"/>
<dbReference type="AlphaFoldDB" id="A0A285AY16"/>
<gene>
    <name evidence="2" type="ORF">AAFL32_14990</name>
    <name evidence="1" type="ORF">HV064_05925</name>
    <name evidence="3" type="ORF">KOSB73_210012</name>
    <name evidence="4" type="ORF">NCTC9149_06098</name>
</gene>
<dbReference type="Proteomes" id="UP000220639">
    <property type="component" value="Unassembled WGS sequence"/>
</dbReference>
<dbReference type="EMBL" id="JABXRN010000001">
    <property type="protein sequence ID" value="MBA8123461.1"/>
    <property type="molecule type" value="Genomic_DNA"/>
</dbReference>
<dbReference type="Proteomes" id="UP001458070">
    <property type="component" value="Unassembled WGS sequence"/>
</dbReference>
<protein>
    <recommendedName>
        <fullName evidence="9">Flavoprotein</fullName>
    </recommendedName>
</protein>
<reference evidence="4 6" key="3">
    <citation type="submission" date="2018-06" db="EMBL/GenBank/DDBJ databases">
        <authorList>
            <consortium name="Pathogen Informatics"/>
            <person name="Doyle S."/>
        </authorList>
    </citation>
    <scope>NUCLEOTIDE SEQUENCE [LARGE SCALE GENOMIC DNA]</scope>
    <source>
        <strain evidence="4 6">NCTC9149</strain>
    </source>
</reference>
<dbReference type="GeneID" id="97397449"/>
<evidence type="ECO:0000313" key="5">
    <source>
        <dbReference type="Proteomes" id="UP000220639"/>
    </source>
</evidence>
<dbReference type="EMBL" id="JBCGEM010000010">
    <property type="protein sequence ID" value="MEM0625190.1"/>
    <property type="molecule type" value="Genomic_DNA"/>
</dbReference>
<dbReference type="Proteomes" id="UP000254571">
    <property type="component" value="Unassembled WGS sequence"/>
</dbReference>
<dbReference type="RefSeq" id="WP_004133066.1">
    <property type="nucleotide sequence ID" value="NZ_CABGKG010000008.1"/>
</dbReference>
<evidence type="ECO:0000313" key="4">
    <source>
        <dbReference type="EMBL" id="STW09604.1"/>
    </source>
</evidence>
<name>A0A285AY16_9ENTR</name>
<reference evidence="2 8" key="5">
    <citation type="submission" date="2024-04" db="EMBL/GenBank/DDBJ databases">
        <title>Draft genome assemblies of urinary isolates.</title>
        <authorList>
            <person name="Appleberry H."/>
            <person name="Kula A."/>
            <person name="Wolfe A.J."/>
            <person name="Putonti C."/>
        </authorList>
    </citation>
    <scope>NUCLEOTIDE SEQUENCE [LARGE SCALE GENOMIC DNA]</scope>
    <source>
        <strain evidence="2 8">UMB12529</strain>
    </source>
</reference>
<accession>A0A285AY16</accession>
<evidence type="ECO:0000313" key="1">
    <source>
        <dbReference type="EMBL" id="MBA8123461.1"/>
    </source>
</evidence>
<evidence type="ECO:0000313" key="8">
    <source>
        <dbReference type="Proteomes" id="UP001458070"/>
    </source>
</evidence>
<dbReference type="Proteomes" id="UP000557483">
    <property type="component" value="Unassembled WGS sequence"/>
</dbReference>
<dbReference type="EMBL" id="UGMX01000002">
    <property type="protein sequence ID" value="STW09604.1"/>
    <property type="molecule type" value="Genomic_DNA"/>
</dbReference>
<sequence>MTNQQMEDLVERIIQRLRPPVLVMVTAAAGYRQAIRQRLAGCGESLHLALESGIDDGEQWQAIGKTLAAADWQHALPSASYKALLLPFLDYPLAADLLKGSLHSPVARRVHDALLSGLPVLALRYHCDPASELNQLRGAQPDTAYAGHMQATLARLAECGVTLCTMNELLEKLASGREATAAPASSPRRYLTVTDVVNNPALACTPEAQLTDAASDFLKNRKKNLTLNSKPGV</sequence>
<evidence type="ECO:0008006" key="9">
    <source>
        <dbReference type="Google" id="ProtNLM"/>
    </source>
</evidence>
<evidence type="ECO:0000313" key="7">
    <source>
        <dbReference type="Proteomes" id="UP000557483"/>
    </source>
</evidence>
<reference evidence="1 7" key="4">
    <citation type="submission" date="2020-06" db="EMBL/GenBank/DDBJ databases">
        <title>REHAB project genomes.</title>
        <authorList>
            <person name="Shaw L.P."/>
        </authorList>
    </citation>
    <scope>NUCLEOTIDE SEQUENCE [LARGE SCALE GENOMIC DNA]</scope>
    <source>
        <strain evidence="1 7">RHBSTW-00092</strain>
    </source>
</reference>
<keyword evidence="8" id="KW-1185">Reference proteome</keyword>